<feature type="transmembrane region" description="Helical" evidence="3">
    <location>
        <begin position="313"/>
        <end position="334"/>
    </location>
</feature>
<dbReference type="GO" id="GO:0005886">
    <property type="term" value="C:plasma membrane"/>
    <property type="evidence" value="ECO:0007669"/>
    <property type="project" value="UniProtKB-SubCell"/>
</dbReference>
<evidence type="ECO:0000256" key="1">
    <source>
        <dbReference type="ARBA" id="ARBA00004236"/>
    </source>
</evidence>
<dbReference type="VEuPathDB" id="PlasmoDB:PocGH01_14044200"/>
<accession>A0A1C3L590</accession>
<dbReference type="AlphaFoldDB" id="A0A1C3L590"/>
<dbReference type="SMART" id="SM00209">
    <property type="entry name" value="TSP1"/>
    <property type="match status" value="1"/>
</dbReference>
<feature type="chain" id="PRO_5008678356" evidence="4">
    <location>
        <begin position="38"/>
        <end position="355"/>
    </location>
</feature>
<evidence type="ECO:0000256" key="4">
    <source>
        <dbReference type="SAM" id="SignalP"/>
    </source>
</evidence>
<reference evidence="5 6" key="1">
    <citation type="submission" date="2016-06" db="EMBL/GenBank/DDBJ databases">
        <authorList>
            <consortium name="Pathogen Informatics"/>
        </authorList>
    </citation>
    <scope>NUCLEOTIDE SEQUENCE [LARGE SCALE GENOMIC DNA]</scope>
    <source>
        <strain evidence="5">PowCR01</strain>
    </source>
</reference>
<comment type="subcellular location">
    <subcellularLocation>
        <location evidence="1">Cell membrane</location>
    </subcellularLocation>
</comment>
<dbReference type="Gene3D" id="2.20.100.10">
    <property type="entry name" value="Thrombospondin type-1 (TSP1) repeat"/>
    <property type="match status" value="1"/>
</dbReference>
<dbReference type="InterPro" id="IPR000884">
    <property type="entry name" value="TSP1_rpt"/>
</dbReference>
<protein>
    <submittedName>
        <fullName evidence="5">Thrombospondin-related apical membrane protein, putative</fullName>
    </submittedName>
</protein>
<keyword evidence="2" id="KW-1003">Cell membrane</keyword>
<sequence>MWRLTSAFYFHSSTRFCSRFFALFLFLLLIFCKGALPEKFRKKNTDHIVQLLQKQGNYKIQILEPECSANVGGNPLQGVPEFNRKEFLMHNYMVIKNSEFSNEKSLELYSLKDENSQSFLVLTFYIGNLNFSVGDNSVYEVYLMLSIAPSNKSNVCNNNNYNIVLLKTTDVMSPSDFEILGEPIKFTISRTSGSFRINLTNFFIDGTWRAFIKDRISFLLQPEDNCYAILEDKLNKPSLIIEKKTTFYTEWGEWSQCSMECEHDDNIQIRERKCTHPTGDCFKGDLKETRPCQIPLPPCNSLFEHKESSTFKITIILLPIALIICVIGILYHIFYKKKGAEKELYENVAGRFMYE</sequence>
<evidence type="ECO:0000256" key="3">
    <source>
        <dbReference type="SAM" id="Phobius"/>
    </source>
</evidence>
<keyword evidence="3" id="KW-0472">Membrane</keyword>
<name>A0A1C3L590_PLAOA</name>
<evidence type="ECO:0000313" key="5">
    <source>
        <dbReference type="EMBL" id="SBT82517.1"/>
    </source>
</evidence>
<dbReference type="OrthoDB" id="446173at2759"/>
<dbReference type="Proteomes" id="UP000243200">
    <property type="component" value="Chromosome 14"/>
</dbReference>
<dbReference type="PROSITE" id="PS50092">
    <property type="entry name" value="TSP1"/>
    <property type="match status" value="1"/>
</dbReference>
<gene>
    <name evidence="5" type="primary">TRAMP</name>
    <name evidence="5" type="ORF">POWCR01_140038500</name>
</gene>
<dbReference type="VEuPathDB" id="PlasmoDB:POWCR01_140038500"/>
<evidence type="ECO:0000313" key="6">
    <source>
        <dbReference type="Proteomes" id="UP000243200"/>
    </source>
</evidence>
<organism evidence="5 6">
    <name type="scientific">Plasmodium ovale</name>
    <name type="common">malaria parasite P. ovale</name>
    <dbReference type="NCBI Taxonomy" id="36330"/>
    <lineage>
        <taxon>Eukaryota</taxon>
        <taxon>Sar</taxon>
        <taxon>Alveolata</taxon>
        <taxon>Apicomplexa</taxon>
        <taxon>Aconoidasida</taxon>
        <taxon>Haemosporida</taxon>
        <taxon>Plasmodiidae</taxon>
        <taxon>Plasmodium</taxon>
        <taxon>Plasmodium (Plasmodium)</taxon>
    </lineage>
</organism>
<evidence type="ECO:0000256" key="2">
    <source>
        <dbReference type="ARBA" id="ARBA00022475"/>
    </source>
</evidence>
<dbReference type="InterPro" id="IPR036383">
    <property type="entry name" value="TSP1_rpt_sf"/>
</dbReference>
<dbReference type="EMBL" id="LT594518">
    <property type="protein sequence ID" value="SBT82517.1"/>
    <property type="molecule type" value="Genomic_DNA"/>
</dbReference>
<keyword evidence="4" id="KW-0732">Signal</keyword>
<proteinExistence type="predicted"/>
<keyword evidence="3" id="KW-1133">Transmembrane helix</keyword>
<feature type="signal peptide" evidence="4">
    <location>
        <begin position="1"/>
        <end position="37"/>
    </location>
</feature>
<dbReference type="SUPFAM" id="SSF82895">
    <property type="entry name" value="TSP-1 type 1 repeat"/>
    <property type="match status" value="1"/>
</dbReference>
<keyword evidence="3" id="KW-0812">Transmembrane</keyword>
<dbReference type="Pfam" id="PF00090">
    <property type="entry name" value="TSP_1"/>
    <property type="match status" value="1"/>
</dbReference>